<organism evidence="2 3">
    <name type="scientific">Bodo saltans</name>
    <name type="common">Flagellated protozoan</name>
    <dbReference type="NCBI Taxonomy" id="75058"/>
    <lineage>
        <taxon>Eukaryota</taxon>
        <taxon>Discoba</taxon>
        <taxon>Euglenozoa</taxon>
        <taxon>Kinetoplastea</taxon>
        <taxon>Metakinetoplastina</taxon>
        <taxon>Eubodonida</taxon>
        <taxon>Bodonidae</taxon>
        <taxon>Bodo</taxon>
    </lineage>
</organism>
<reference evidence="3" key="1">
    <citation type="submission" date="2015-09" db="EMBL/GenBank/DDBJ databases">
        <authorList>
            <consortium name="Pathogen Informatics"/>
        </authorList>
    </citation>
    <scope>NUCLEOTIDE SEQUENCE [LARGE SCALE GENOMIC DNA]</scope>
    <source>
        <strain evidence="3">Lake Konstanz</strain>
    </source>
</reference>
<evidence type="ECO:0000256" key="1">
    <source>
        <dbReference type="SAM" id="MobiDB-lite"/>
    </source>
</evidence>
<evidence type="ECO:0000313" key="2">
    <source>
        <dbReference type="EMBL" id="CUG87205.1"/>
    </source>
</evidence>
<gene>
    <name evidence="2" type="ORF">BSAL_09155</name>
</gene>
<sequence length="372" mass="41286">MSLRDTKPTKLQEYLSTVYAASERLEVSDRVERPTSASPSRRVSAAVVNNRSVGLYHIVSTVAKDQRHEDRSDATSIASDDKFGGSSGGNARSILDMFRSDTERRRTLRKAPLFVPHEQQSSRTSVVPHHHDTTTQWSTTSLAGGGGGASRQPTQHTTAAPHMKAPSDLLERNTMLANELHDTRQSLSALFVVFSAERQKCVLQSEAYERSALEEERVTQMRLWSQHLTLLYRLKAKKAILRPSQIYLESLREKDALEIKALRGQITVLASQVASHESHESSTLGSSVESGRNSEIADVERAEWNELYRNMQECISKQRDEIVERDRRIAALTAGGSVEAPRTPASQHRLLNGGLRASQSVAHLGALSPSDR</sequence>
<dbReference type="AlphaFoldDB" id="A0A0S4J6Z0"/>
<feature type="compositionally biased region" description="Basic and acidic residues" evidence="1">
    <location>
        <begin position="65"/>
        <end position="83"/>
    </location>
</feature>
<keyword evidence="3" id="KW-1185">Reference proteome</keyword>
<name>A0A0S4J6Z0_BODSA</name>
<feature type="region of interest" description="Disordered" evidence="1">
    <location>
        <begin position="65"/>
        <end position="90"/>
    </location>
</feature>
<feature type="region of interest" description="Disordered" evidence="1">
    <location>
        <begin position="116"/>
        <end position="164"/>
    </location>
</feature>
<evidence type="ECO:0000313" key="3">
    <source>
        <dbReference type="Proteomes" id="UP000051952"/>
    </source>
</evidence>
<protein>
    <submittedName>
        <fullName evidence="2">Uncharacterized protein</fullName>
    </submittedName>
</protein>
<dbReference type="Proteomes" id="UP000051952">
    <property type="component" value="Unassembled WGS sequence"/>
</dbReference>
<proteinExistence type="predicted"/>
<accession>A0A0S4J6Z0</accession>
<dbReference type="VEuPathDB" id="TriTrypDB:BSAL_09155"/>
<dbReference type="EMBL" id="CYKH01001464">
    <property type="protein sequence ID" value="CUG87205.1"/>
    <property type="molecule type" value="Genomic_DNA"/>
</dbReference>